<evidence type="ECO:0000256" key="1">
    <source>
        <dbReference type="SAM" id="MobiDB-lite"/>
    </source>
</evidence>
<organism evidence="2 3">
    <name type="scientific">Agrobacterium deltaense Zutra 3/1</name>
    <dbReference type="NCBI Taxonomy" id="1183427"/>
    <lineage>
        <taxon>Bacteria</taxon>
        <taxon>Pseudomonadati</taxon>
        <taxon>Pseudomonadota</taxon>
        <taxon>Alphaproteobacteria</taxon>
        <taxon>Hyphomicrobiales</taxon>
        <taxon>Rhizobiaceae</taxon>
        <taxon>Rhizobium/Agrobacterium group</taxon>
        <taxon>Agrobacterium</taxon>
    </lineage>
</organism>
<gene>
    <name evidence="2" type="ORF">AGR7C_Lc140180</name>
</gene>
<protein>
    <submittedName>
        <fullName evidence="2">Uncharacterized protein</fullName>
    </submittedName>
</protein>
<reference evidence="2 3" key="1">
    <citation type="submission" date="2016-01" db="EMBL/GenBank/DDBJ databases">
        <authorList>
            <person name="Oliw E.H."/>
        </authorList>
    </citation>
    <scope>NUCLEOTIDE SEQUENCE [LARGE SCALE GENOMIC DNA]</scope>
    <source>
        <strain evidence="2 3">Zutra 3-1</strain>
    </source>
</reference>
<evidence type="ECO:0000313" key="3">
    <source>
        <dbReference type="Proteomes" id="UP000191987"/>
    </source>
</evidence>
<feature type="region of interest" description="Disordered" evidence="1">
    <location>
        <begin position="1"/>
        <end position="25"/>
    </location>
</feature>
<sequence length="25" mass="2741">MPRDRGTNLRKHGSGGSTELMPDEV</sequence>
<dbReference type="Proteomes" id="UP000191987">
    <property type="component" value="Unassembled WGS sequence"/>
</dbReference>
<proteinExistence type="predicted"/>
<dbReference type="AlphaFoldDB" id="A0A1S7RC55"/>
<accession>A0A1S7RC55</accession>
<evidence type="ECO:0000313" key="2">
    <source>
        <dbReference type="EMBL" id="CUX49994.1"/>
    </source>
</evidence>
<name>A0A1S7RC55_9HYPH</name>
<dbReference type="EMBL" id="FBWG01000032">
    <property type="protein sequence ID" value="CUX49994.1"/>
    <property type="molecule type" value="Genomic_DNA"/>
</dbReference>